<dbReference type="Proteomes" id="UP000314982">
    <property type="component" value="Unassembled WGS sequence"/>
</dbReference>
<protein>
    <recommendedName>
        <fullName evidence="5">Fibronectin type-III domain-containing protein</fullName>
    </recommendedName>
</protein>
<dbReference type="GeneTree" id="ENSGT00940000159637"/>
<keyword evidence="3" id="KW-0812">Transmembrane</keyword>
<accession>A0A4W5NWL4</accession>
<feature type="domain" description="Fibronectin type-III" evidence="5">
    <location>
        <begin position="250"/>
        <end position="374"/>
    </location>
</feature>
<evidence type="ECO:0000313" key="6">
    <source>
        <dbReference type="Ensembl" id="ENSHHUP00000053299.1"/>
    </source>
</evidence>
<proteinExistence type="predicted"/>
<evidence type="ECO:0000313" key="7">
    <source>
        <dbReference type="Proteomes" id="UP000314982"/>
    </source>
</evidence>
<reference evidence="6" key="2">
    <citation type="submission" date="2025-08" db="UniProtKB">
        <authorList>
            <consortium name="Ensembl"/>
        </authorList>
    </citation>
    <scope>IDENTIFICATION</scope>
</reference>
<feature type="domain" description="Fibronectin type-III" evidence="5">
    <location>
        <begin position="130"/>
        <end position="242"/>
    </location>
</feature>
<feature type="chain" id="PRO_5021284754" description="Fibronectin type-III domain-containing protein" evidence="4">
    <location>
        <begin position="24"/>
        <end position="411"/>
    </location>
</feature>
<keyword evidence="4" id="KW-0732">Signal</keyword>
<dbReference type="SMART" id="SM00060">
    <property type="entry name" value="FN3"/>
    <property type="match status" value="3"/>
</dbReference>
<dbReference type="FunFam" id="2.60.40.10:FF:000551">
    <property type="entry name" value="Protogenin A"/>
    <property type="match status" value="1"/>
</dbReference>
<reference evidence="6" key="3">
    <citation type="submission" date="2025-09" db="UniProtKB">
        <authorList>
            <consortium name="Ensembl"/>
        </authorList>
    </citation>
    <scope>IDENTIFICATION</scope>
</reference>
<evidence type="ECO:0000256" key="2">
    <source>
        <dbReference type="SAM" id="MobiDB-lite"/>
    </source>
</evidence>
<dbReference type="InterPro" id="IPR036116">
    <property type="entry name" value="FN3_sf"/>
</dbReference>
<feature type="domain" description="Fibronectin type-III" evidence="5">
    <location>
        <begin position="26"/>
        <end position="121"/>
    </location>
</feature>
<dbReference type="InterPro" id="IPR013783">
    <property type="entry name" value="Ig-like_fold"/>
</dbReference>
<dbReference type="Gene3D" id="2.60.40.10">
    <property type="entry name" value="Immunoglobulins"/>
    <property type="match status" value="3"/>
</dbReference>
<keyword evidence="3" id="KW-1133">Transmembrane helix</keyword>
<feature type="region of interest" description="Disordered" evidence="2">
    <location>
        <begin position="235"/>
        <end position="256"/>
    </location>
</feature>
<dbReference type="PROSITE" id="PS50853">
    <property type="entry name" value="FN3"/>
    <property type="match status" value="3"/>
</dbReference>
<keyword evidence="3" id="KW-0472">Membrane</keyword>
<dbReference type="Pfam" id="PF00041">
    <property type="entry name" value="fn3"/>
    <property type="match status" value="3"/>
</dbReference>
<evidence type="ECO:0000256" key="3">
    <source>
        <dbReference type="SAM" id="Phobius"/>
    </source>
</evidence>
<sequence>MAVETIWFFYLLSLGFCGQSVQGKSAPPQLSLLSTSPTDIRVMWLPLSSQHSRGAVTRYRIDYSTLEQVDNMFSVEVGGNETQLTLRELQPNQAYRLRMAAGTGAGFGVPSEWAQHHTPAHFNHSTVIFAPTELKVRAKMNSLHVTWQPPPNHTQISGYKLFCREVVGEELTNGEAHPERERVRRMEAHTIKLRKRVKHHEVSSLVPDRLYEVKVWAFNKQTDGYAAGWKGRTEKLKKVSPPRGNPPPLPPSSIKATANSSTSIWLRWEKPRFSNVRIINYTVRCSPAGIRNASLVSYYTRSSGTILNTTHPLVSYYTRSVRDHPKHNTSPGTIMSAEVTGLSSGTQYFFKMRASTEVGVGPYSPVKDVHTPPKKYELDIHAVTGIIVGVCLGLLSILLCMCVSFRNGKAR</sequence>
<keyword evidence="7" id="KW-1185">Reference proteome</keyword>
<organism evidence="6 7">
    <name type="scientific">Hucho hucho</name>
    <name type="common">huchen</name>
    <dbReference type="NCBI Taxonomy" id="62062"/>
    <lineage>
        <taxon>Eukaryota</taxon>
        <taxon>Metazoa</taxon>
        <taxon>Chordata</taxon>
        <taxon>Craniata</taxon>
        <taxon>Vertebrata</taxon>
        <taxon>Euteleostomi</taxon>
        <taxon>Actinopterygii</taxon>
        <taxon>Neopterygii</taxon>
        <taxon>Teleostei</taxon>
        <taxon>Protacanthopterygii</taxon>
        <taxon>Salmoniformes</taxon>
        <taxon>Salmonidae</taxon>
        <taxon>Salmoninae</taxon>
        <taxon>Hucho</taxon>
    </lineage>
</organism>
<evidence type="ECO:0000259" key="5">
    <source>
        <dbReference type="PROSITE" id="PS50853"/>
    </source>
</evidence>
<dbReference type="InterPro" id="IPR003961">
    <property type="entry name" value="FN3_dom"/>
</dbReference>
<name>A0A4W5NWL4_9TELE</name>
<evidence type="ECO:0000256" key="4">
    <source>
        <dbReference type="SAM" id="SignalP"/>
    </source>
</evidence>
<dbReference type="PRINTS" id="PR00014">
    <property type="entry name" value="FNTYPEIII"/>
</dbReference>
<dbReference type="STRING" id="62062.ENSHHUP00000053299"/>
<feature type="signal peptide" evidence="4">
    <location>
        <begin position="1"/>
        <end position="23"/>
    </location>
</feature>
<dbReference type="PANTHER" id="PTHR44170">
    <property type="entry name" value="PROTEIN SIDEKICK"/>
    <property type="match status" value="1"/>
</dbReference>
<dbReference type="Ensembl" id="ENSHHUT00000055163.1">
    <property type="protein sequence ID" value="ENSHHUP00000053299.1"/>
    <property type="gene ID" value="ENSHHUG00000031999.1"/>
</dbReference>
<feature type="transmembrane region" description="Helical" evidence="3">
    <location>
        <begin position="382"/>
        <end position="405"/>
    </location>
</feature>
<dbReference type="PANTHER" id="PTHR44170:SF5">
    <property type="entry name" value="IMMUNOGLOBULIN SUPERFAMILY DCC SUBCLASS MEMBER 4"/>
    <property type="match status" value="1"/>
</dbReference>
<dbReference type="AlphaFoldDB" id="A0A4W5NWL4"/>
<dbReference type="SUPFAM" id="SSF49265">
    <property type="entry name" value="Fibronectin type III"/>
    <property type="match status" value="2"/>
</dbReference>
<keyword evidence="1" id="KW-1015">Disulfide bond</keyword>
<dbReference type="CDD" id="cd00063">
    <property type="entry name" value="FN3"/>
    <property type="match status" value="3"/>
</dbReference>
<evidence type="ECO:0000256" key="1">
    <source>
        <dbReference type="ARBA" id="ARBA00023157"/>
    </source>
</evidence>
<reference evidence="7" key="1">
    <citation type="submission" date="2018-06" db="EMBL/GenBank/DDBJ databases">
        <title>Genome assembly of Danube salmon.</title>
        <authorList>
            <person name="Macqueen D.J."/>
            <person name="Gundappa M.K."/>
        </authorList>
    </citation>
    <scope>NUCLEOTIDE SEQUENCE [LARGE SCALE GENOMIC DNA]</scope>
</reference>
<dbReference type="GO" id="GO:0098609">
    <property type="term" value="P:cell-cell adhesion"/>
    <property type="evidence" value="ECO:0007669"/>
    <property type="project" value="TreeGrafter"/>
</dbReference>